<sequence>MADGQAVSTANVLAFVREAAVAAGESPADFDSRSLRIGGATDLYHLFGPQEAERIIAARGRWCSMIHQIYTRLSATSMLAVSSVMADATGVDLEAFRHGYVMPAIVRTRRS</sequence>
<name>A0AB34IVQ0_PRYPA</name>
<comment type="caution">
    <text evidence="1">The sequence shown here is derived from an EMBL/GenBank/DDBJ whole genome shotgun (WGS) entry which is preliminary data.</text>
</comment>
<dbReference type="Proteomes" id="UP001515480">
    <property type="component" value="Unassembled WGS sequence"/>
</dbReference>
<keyword evidence="2" id="KW-1185">Reference proteome</keyword>
<dbReference type="AlphaFoldDB" id="A0AB34IVQ0"/>
<evidence type="ECO:0000313" key="1">
    <source>
        <dbReference type="EMBL" id="KAL1507674.1"/>
    </source>
</evidence>
<protein>
    <submittedName>
        <fullName evidence="1">Uncharacterized protein</fullName>
    </submittedName>
</protein>
<gene>
    <name evidence="1" type="ORF">AB1Y20_007289</name>
</gene>
<evidence type="ECO:0000313" key="2">
    <source>
        <dbReference type="Proteomes" id="UP001515480"/>
    </source>
</evidence>
<dbReference type="EMBL" id="JBGBPQ010000017">
    <property type="protein sequence ID" value="KAL1507674.1"/>
    <property type="molecule type" value="Genomic_DNA"/>
</dbReference>
<accession>A0AB34IVQ0</accession>
<proteinExistence type="predicted"/>
<reference evidence="1 2" key="1">
    <citation type="journal article" date="2024" name="Science">
        <title>Giant polyketide synthase enzymes in the biosynthesis of giant marine polyether toxins.</title>
        <authorList>
            <person name="Fallon T.R."/>
            <person name="Shende V.V."/>
            <person name="Wierzbicki I.H."/>
            <person name="Pendleton A.L."/>
            <person name="Watervoot N.F."/>
            <person name="Auber R.P."/>
            <person name="Gonzalez D.J."/>
            <person name="Wisecaver J.H."/>
            <person name="Moore B.S."/>
        </authorList>
    </citation>
    <scope>NUCLEOTIDE SEQUENCE [LARGE SCALE GENOMIC DNA]</scope>
    <source>
        <strain evidence="1 2">12B1</strain>
    </source>
</reference>
<organism evidence="1 2">
    <name type="scientific">Prymnesium parvum</name>
    <name type="common">Toxic golden alga</name>
    <dbReference type="NCBI Taxonomy" id="97485"/>
    <lineage>
        <taxon>Eukaryota</taxon>
        <taxon>Haptista</taxon>
        <taxon>Haptophyta</taxon>
        <taxon>Prymnesiophyceae</taxon>
        <taxon>Prymnesiales</taxon>
        <taxon>Prymnesiaceae</taxon>
        <taxon>Prymnesium</taxon>
    </lineage>
</organism>